<reference evidence="2" key="1">
    <citation type="journal article" date="2022" name="Mol. Ecol. Resour.">
        <title>The genomes of chicory, endive, great burdock and yacon provide insights into Asteraceae palaeo-polyploidization history and plant inulin production.</title>
        <authorList>
            <person name="Fan W."/>
            <person name="Wang S."/>
            <person name="Wang H."/>
            <person name="Wang A."/>
            <person name="Jiang F."/>
            <person name="Liu H."/>
            <person name="Zhao H."/>
            <person name="Xu D."/>
            <person name="Zhang Y."/>
        </authorList>
    </citation>
    <scope>NUCLEOTIDE SEQUENCE [LARGE SCALE GENOMIC DNA]</scope>
    <source>
        <strain evidence="2">cv. Punajuju</strain>
    </source>
</reference>
<evidence type="ECO:0000313" key="2">
    <source>
        <dbReference type="Proteomes" id="UP001055811"/>
    </source>
</evidence>
<comment type="caution">
    <text evidence="1">The sequence shown here is derived from an EMBL/GenBank/DDBJ whole genome shotgun (WGS) entry which is preliminary data.</text>
</comment>
<proteinExistence type="predicted"/>
<evidence type="ECO:0000313" key="1">
    <source>
        <dbReference type="EMBL" id="KAI3768534.1"/>
    </source>
</evidence>
<dbReference type="EMBL" id="CM042011">
    <property type="protein sequence ID" value="KAI3768534.1"/>
    <property type="molecule type" value="Genomic_DNA"/>
</dbReference>
<reference evidence="1 2" key="2">
    <citation type="journal article" date="2022" name="Mol. Ecol. Resour.">
        <title>The genomes of chicory, endive, great burdock and yacon provide insights into Asteraceae paleo-polyploidization history and plant inulin production.</title>
        <authorList>
            <person name="Fan W."/>
            <person name="Wang S."/>
            <person name="Wang H."/>
            <person name="Wang A."/>
            <person name="Jiang F."/>
            <person name="Liu H."/>
            <person name="Zhao H."/>
            <person name="Xu D."/>
            <person name="Zhang Y."/>
        </authorList>
    </citation>
    <scope>NUCLEOTIDE SEQUENCE [LARGE SCALE GENOMIC DNA]</scope>
    <source>
        <strain evidence="2">cv. Punajuju</strain>
        <tissue evidence="1">Leaves</tissue>
    </source>
</reference>
<dbReference type="Proteomes" id="UP001055811">
    <property type="component" value="Linkage Group LG03"/>
</dbReference>
<name>A0ACB9FB33_CICIN</name>
<keyword evidence="2" id="KW-1185">Reference proteome</keyword>
<accession>A0ACB9FB33</accession>
<protein>
    <submittedName>
        <fullName evidence="1">Uncharacterized protein</fullName>
    </submittedName>
</protein>
<organism evidence="1 2">
    <name type="scientific">Cichorium intybus</name>
    <name type="common">Chicory</name>
    <dbReference type="NCBI Taxonomy" id="13427"/>
    <lineage>
        <taxon>Eukaryota</taxon>
        <taxon>Viridiplantae</taxon>
        <taxon>Streptophyta</taxon>
        <taxon>Embryophyta</taxon>
        <taxon>Tracheophyta</taxon>
        <taxon>Spermatophyta</taxon>
        <taxon>Magnoliopsida</taxon>
        <taxon>eudicotyledons</taxon>
        <taxon>Gunneridae</taxon>
        <taxon>Pentapetalae</taxon>
        <taxon>asterids</taxon>
        <taxon>campanulids</taxon>
        <taxon>Asterales</taxon>
        <taxon>Asteraceae</taxon>
        <taxon>Cichorioideae</taxon>
        <taxon>Cichorieae</taxon>
        <taxon>Cichoriinae</taxon>
        <taxon>Cichorium</taxon>
    </lineage>
</organism>
<sequence>METMRVSKLKARLASEEEKKRYDSLLRYKTNLWRVFSGKEIGSLDNTFLRSPYEPSYHLQSPFQFFSSHGFNHIDFFIQIPRNIINRKYSMAGVQDSLEIKFLLNDGSVIGPTSFPVDASIESLKQSIISQWTTEKDNAPRTVENVKLINGGKILKNNTTVGEWRVALQPCMYISTKCYLLKKKWSNPSD</sequence>
<gene>
    <name evidence="1" type="ORF">L2E82_19294</name>
</gene>